<dbReference type="CDD" id="cd16448">
    <property type="entry name" value="RING-H2"/>
    <property type="match status" value="1"/>
</dbReference>
<dbReference type="SUPFAM" id="SSF57850">
    <property type="entry name" value="RING/U-box"/>
    <property type="match status" value="1"/>
</dbReference>
<feature type="region of interest" description="Disordered" evidence="5">
    <location>
        <begin position="303"/>
        <end position="361"/>
    </location>
</feature>
<keyword evidence="1" id="KW-0479">Metal-binding</keyword>
<keyword evidence="2 4" id="KW-0863">Zinc-finger</keyword>
<dbReference type="Pfam" id="PF13639">
    <property type="entry name" value="zf-RING_2"/>
    <property type="match status" value="1"/>
</dbReference>
<dbReference type="GO" id="GO:0008270">
    <property type="term" value="F:zinc ion binding"/>
    <property type="evidence" value="ECO:0007669"/>
    <property type="project" value="UniProtKB-KW"/>
</dbReference>
<feature type="compositionally biased region" description="Polar residues" evidence="5">
    <location>
        <begin position="2598"/>
        <end position="2614"/>
    </location>
</feature>
<sequence>MLLTLLALQCFVTGATAMNGSLASQGSFASPDALDDDVMNGSDVSPIRDNATVPKVYERQLMPLPKLKWISGPVPRHRVHTIVMLTVTLTVLTTLGMMWQPGAAQGGTARLPPRWEPGSNTSFRAWTQDLMLWSISSDAEPHQQCALVISQLGGAAREVARTMSPAEVMNGGVVNGQHLDPLSYLIHGLSSRFGPLDDEVRLRSAQDLLSFSRRTGESTDTVLSRFDIVRQRARADGGGATVSTETAALILLRAVGANHTQFQQLTQPFGYRLPSTEQEFLHMTSAIRRLGHIVESHRDNIASTLRGNQGSNHYWAGASPSDETGPNQEDGQEADGADAGGNWSYLTNHGESDTDSATSSDNNSLMDISDLNGMSSFQVDEYLFGRYQHAKKRWRRFTGKPVRALRRVLRRKGKGKGSKGGLGHAYVNINETLQQSSFYKGKGKGGKSSGKGFGRRLNPKGRDGEVLKCSICQSQYHLRARCPQRSDASQPAAAATSSVGQIHHTSQANQASRSMYVHFAAFQAQPGSEQSWSRIGTPREDGGNQEGQQQSQEGVSTPNAANARPGDSTPEVYHMTPDPLQENDPWRTWMTAERPQGSASNPIQPAPSHWQGPAASTLDPGISVPAWHVPDVRSFLEVSGLSTTRPMVGSGTEQMILPPVPAAYTAATQALQAMVEPALSGGAVASEAAGLFTQVHAGRQERRRESRSHREQQEEQQEPEPQAAQTRESRPRGDGGLEVYQDTCTICLNRFAAEDHCCRLQCRHVFHCVCVGEYLQHNAPIGEGDIRLVCPNCREDTQVDRSWVQPTFNLHAQPTVEEQLNEAVQTPVPSEASAVSAEEYVTPDNIRSYPWWPIPETNPPTPADATESSLGYHSTVRCDDGQLGLLVDPGSYGNLAGSGWVEEVEKTLQSQGKTASRETRSAPLRVGGVGKGSQNCREDVVIPLAIPRSDGTVKGGTYSAPVIEGSNAPALLGLKSLTQHRAVLDLVSNQLHLLGPGESRFELAEGTETFNLTRAATGHLLLPFQEFSRLASGSQGVRHLFSEEDIHESGYMTTVKTEQCKQEPTNTPEDADRASEPAAASPVEPSIAVASNAPEENQEGQSREADSQAPTSPADEPAPEAGETVTPVPAAEAEEAKSSSPEVTAANEAVPPVSAEATAEPKAEPASRHTGDFKNLTLDEIADREGYPEEKELTRDPSGARSRRGRRRRRKRRCEAEEEEDPAGSPDEEGRGRRRKRSPVSPGAIPRETKRWASQGSQTSHEEGVERAPSSATDQTSAYDTDRGSVVLTPRREGPIDKSYVALPSETITPKSGSASSSARPAEMAKACESVAAQLPKERGAGKSSPPLPPPPRRLVTREDDGQEYEVMRGERLPPPPPRPKRLLQPPPEPKNPPTAKTGAAGARPLQRGTDAEIAKAEAHLTEVMANPSATRTAKRKARREVRQARGMDCRVTRVRPVELTRGGFDSILEFIKTDRYDMVWVDLAHPKRFVGATNLSRVMQRLRVLVTASQRYDVPLVIASSHSSAWEHSSVQSLVDVCGLKLSTHRWCTFGLKTTGGNPSAVVHRCASTFEWQSTPCQCPADAEHVHDLALRDPCCTAQRRHTYEAEAAANLLESAWICESVSGKSADSTVSMEGTVVGSDSQQIACQSAHPAQHVEHNATSSDSSRARDPAPESSVFKSLTLPAQSTVSKTPHNFCATFFQCRCCELLVPSETAWCNTCEAPVENEQAHLIQVGCYPTEQRLAAKQRAKDGILPKRKKKQVEQHFDDCGEDLTPICDKDPKLSMFTDGYSSDEEDNIGHKILSSWVTHGFQCSESDLPPSTHPGMVIAVDFEEAYPILINRPYGVEIVEFCGGLGLTTQMAVKRQLSTGHNFELLTGCDLTDTSTQRKVLSYLSIAKPLVIVMAPRCDPFGPLGRWNRVIHPEGWDHSYQESAPLAEFCGRAALHQISEERHFLCEQPQSSTLFQEEPWPRVLQHKGTVKVVFHQCRVKQYINGQLCKKATELVASTRTLLEPFEGLVCTGDHPHAVLTGGQASKAQKWSRDMCDRIAFGIQQLAASTKERPVQAMPSVAVGGGDEAQEDPEPEEAGLRARGMGDADEQAAEEQLEDAPEARPEEAGGVRPAVEAAAEPASAEGNELQLVPADRAGRGPDQIQRVRRSYREGEAQTPDPSDWTSFDISASLRGLRLSNEAGQRRIIRKLHLRWWHASSHRMIQLLKSAGLPQSILDIVPEVVDTCRICRLWQKPSSDNIAVNRVVTGFNLEVEGDLIFITHQGASPPVLHLVEGISLPLSRVLAEATYAGNALTSIRGVSPYTAVLGRVPPLLPDALSVTDDTEAHVTAQHTHRLREIAIQCIAEASAQDRLKRASHTLTKPAGEEFEYRLGEQVEYYRPPMSKDVSGWRGPATICDLSRLEHGRVGIRTRSDNVLTCRLQDVRRCLAYMVDMESPLSSTAGQAQQVLQEFVDNMKAGPENTMLLGNIPSNTGWRMSKVTERHQMVYQAAVVVAELIFQLQNLAAVRIGKGVRTLSKKSEYAASMTVFWTAAGTRSLEFLNSEDTSVSFVAMLGQNWTNVRFVQYLTVTAEDDFQNSIKEDEVMSDVSSTSNQATGPSTHDNASVGGPLSTIPEGSNEEEAHVTIQELEKAFGIPADHPNVNYLAEAFVAISAEEEDTVPPVFTTLEEISGPALTRSLKAMEEVAIPSWQEVAYVTEDDSFLSSNALLEQLQQVTNELPTLEDQDEYGAYAALEAYYPECKYLEGLDRLPNCDEHVELRFYEAHTRKVVIDRNDDLLTEQETLEHSTEELADTTNKPLRDVSFTLNIQGTTSSFLDPEFELLYDEGGTLQLVVIKHVDDLKIAGPKELIARFVDHVARAFGKLVIEYNTFTFCGVRHTQEKDIVLDQAKFIAAIKEMAVPEAYAKTDEPLPEHLQKQFLSLLMTVAYALLTRMDAAVYVTALQRECQKPKPIHVRRLNLLLRWMQKNPRGLRYRPMGRYPDSLVQFSDSGFKARSEDGLSVRGLVSMRMHSSELKSPTKATCHVLEFVSKAQRHVTRSTFSSELFAATDAIDMGLLTRLALHELQYGPMNDNLAKGILEGFTKSEIQLHAVLDAKSVTSAVTAPILKTPAEPALLVHVRWVRHLLQSKVLQGLHWTDTRSMIADGLTKGSIDRSALEAVMSGWLEIEYALENEALQLLSQPT</sequence>
<feature type="compositionally biased region" description="Basic and acidic residues" evidence="5">
    <location>
        <begin position="1159"/>
        <end position="1172"/>
    </location>
</feature>
<evidence type="ECO:0000256" key="4">
    <source>
        <dbReference type="PROSITE-ProRule" id="PRU00175"/>
    </source>
</evidence>
<feature type="compositionally biased region" description="Polar residues" evidence="5">
    <location>
        <begin position="1051"/>
        <end position="1068"/>
    </location>
</feature>
<feature type="compositionally biased region" description="Basic and acidic residues" evidence="5">
    <location>
        <begin position="698"/>
        <end position="713"/>
    </location>
</feature>
<keyword evidence="10" id="KW-0645">Protease</keyword>
<feature type="region of interest" description="Disordered" evidence="5">
    <location>
        <begin position="1049"/>
        <end position="1407"/>
    </location>
</feature>
<evidence type="ECO:0000256" key="6">
    <source>
        <dbReference type="SAM" id="SignalP"/>
    </source>
</evidence>
<evidence type="ECO:0000313" key="8">
    <source>
        <dbReference type="EMBL" id="CAI3997543.1"/>
    </source>
</evidence>
<protein>
    <submittedName>
        <fullName evidence="10">ATP-dependent zinc metalloprotease FTSH 1, chloroplastic</fullName>
    </submittedName>
</protein>
<feature type="region of interest" description="Disordered" evidence="5">
    <location>
        <begin position="696"/>
        <end position="735"/>
    </location>
</feature>
<evidence type="ECO:0000256" key="3">
    <source>
        <dbReference type="ARBA" id="ARBA00022833"/>
    </source>
</evidence>
<reference evidence="9" key="2">
    <citation type="submission" date="2024-04" db="EMBL/GenBank/DDBJ databases">
        <authorList>
            <person name="Chen Y."/>
            <person name="Shah S."/>
            <person name="Dougan E. K."/>
            <person name="Thang M."/>
            <person name="Chan C."/>
        </authorList>
    </citation>
    <scope>NUCLEOTIDE SEQUENCE [LARGE SCALE GENOMIC DNA]</scope>
</reference>
<reference evidence="8" key="1">
    <citation type="submission" date="2022-10" db="EMBL/GenBank/DDBJ databases">
        <authorList>
            <person name="Chen Y."/>
            <person name="Dougan E. K."/>
            <person name="Chan C."/>
            <person name="Rhodes N."/>
            <person name="Thang M."/>
        </authorList>
    </citation>
    <scope>NUCLEOTIDE SEQUENCE</scope>
</reference>
<evidence type="ECO:0000256" key="5">
    <source>
        <dbReference type="SAM" id="MobiDB-lite"/>
    </source>
</evidence>
<evidence type="ECO:0000313" key="10">
    <source>
        <dbReference type="EMBL" id="CAL4784855.1"/>
    </source>
</evidence>
<feature type="signal peptide" evidence="6">
    <location>
        <begin position="1"/>
        <end position="17"/>
    </location>
</feature>
<feature type="compositionally biased region" description="Basic and acidic residues" evidence="5">
    <location>
        <begin position="1181"/>
        <end position="1195"/>
    </location>
</feature>
<accession>A0A9P1CU78</accession>
<evidence type="ECO:0000256" key="1">
    <source>
        <dbReference type="ARBA" id="ARBA00022723"/>
    </source>
</evidence>
<feature type="region of interest" description="Disordered" evidence="5">
    <location>
        <begin position="2591"/>
        <end position="2633"/>
    </location>
</feature>
<organism evidence="8">
    <name type="scientific">Cladocopium goreaui</name>
    <dbReference type="NCBI Taxonomy" id="2562237"/>
    <lineage>
        <taxon>Eukaryota</taxon>
        <taxon>Sar</taxon>
        <taxon>Alveolata</taxon>
        <taxon>Dinophyceae</taxon>
        <taxon>Suessiales</taxon>
        <taxon>Symbiodiniaceae</taxon>
        <taxon>Cladocopium</taxon>
    </lineage>
</organism>
<evidence type="ECO:0000256" key="2">
    <source>
        <dbReference type="ARBA" id="ARBA00022771"/>
    </source>
</evidence>
<keyword evidence="6" id="KW-0732">Signal</keyword>
<feature type="region of interest" description="Disordered" evidence="5">
    <location>
        <begin position="1652"/>
        <end position="1679"/>
    </location>
</feature>
<name>A0A9P1CU78_9DINO</name>
<dbReference type="OrthoDB" id="447436at2759"/>
<feature type="compositionally biased region" description="Low complexity" evidence="5">
    <location>
        <begin position="1076"/>
        <end position="1091"/>
    </location>
</feature>
<dbReference type="GO" id="GO:0008237">
    <property type="term" value="F:metallopeptidase activity"/>
    <property type="evidence" value="ECO:0007669"/>
    <property type="project" value="UniProtKB-KW"/>
</dbReference>
<dbReference type="InterPro" id="IPR001841">
    <property type="entry name" value="Znf_RING"/>
</dbReference>
<feature type="compositionally biased region" description="Acidic residues" evidence="5">
    <location>
        <begin position="2078"/>
        <end position="2087"/>
    </location>
</feature>
<dbReference type="EMBL" id="CAMXCT030002347">
    <property type="protein sequence ID" value="CAL4784855.1"/>
    <property type="molecule type" value="Genomic_DNA"/>
</dbReference>
<comment type="caution">
    <text evidence="8">The sequence shown here is derived from an EMBL/GenBank/DDBJ whole genome shotgun (WGS) entry which is preliminary data.</text>
</comment>
<dbReference type="PANTHER" id="PTHR45969:SF69">
    <property type="entry name" value="FINGER DOMAIN PROTEIN, PUTATIVE (AFU_ORTHOLOGUE AFUA_3G12190)-RELATED"/>
    <property type="match status" value="1"/>
</dbReference>
<feature type="compositionally biased region" description="Polar residues" evidence="5">
    <location>
        <begin position="303"/>
        <end position="312"/>
    </location>
</feature>
<evidence type="ECO:0000259" key="7">
    <source>
        <dbReference type="PROSITE" id="PS50089"/>
    </source>
</evidence>
<keyword evidence="11" id="KW-1185">Reference proteome</keyword>
<dbReference type="GO" id="GO:0061630">
    <property type="term" value="F:ubiquitin protein ligase activity"/>
    <property type="evidence" value="ECO:0007669"/>
    <property type="project" value="TreeGrafter"/>
</dbReference>
<dbReference type="InterPro" id="IPR013083">
    <property type="entry name" value="Znf_RING/FYVE/PHD"/>
</dbReference>
<feature type="region of interest" description="Disordered" evidence="5">
    <location>
        <begin position="526"/>
        <end position="584"/>
    </location>
</feature>
<dbReference type="PROSITE" id="PS50089">
    <property type="entry name" value="ZF_RING_2"/>
    <property type="match status" value="1"/>
</dbReference>
<keyword evidence="3" id="KW-0862">Zinc</keyword>
<feature type="compositionally biased region" description="Basic and acidic residues" evidence="5">
    <location>
        <begin position="1356"/>
        <end position="1372"/>
    </location>
</feature>
<evidence type="ECO:0000313" key="11">
    <source>
        <dbReference type="Proteomes" id="UP001152797"/>
    </source>
</evidence>
<dbReference type="Gene3D" id="3.30.40.10">
    <property type="entry name" value="Zinc/RING finger domain, C3HC4 (zinc finger)"/>
    <property type="match status" value="1"/>
</dbReference>
<feature type="compositionally biased region" description="Acidic residues" evidence="5">
    <location>
        <begin position="2097"/>
        <end position="2110"/>
    </location>
</feature>
<gene>
    <name evidence="8" type="ORF">C1SCF055_LOCUS23917</name>
</gene>
<feature type="compositionally biased region" description="Low complexity" evidence="5">
    <location>
        <begin position="2120"/>
        <end position="2138"/>
    </location>
</feature>
<keyword evidence="10" id="KW-0482">Metalloprotease</keyword>
<dbReference type="PANTHER" id="PTHR45969">
    <property type="entry name" value="RING ZINC FINGER PROTEIN-RELATED"/>
    <property type="match status" value="1"/>
</dbReference>
<evidence type="ECO:0000313" key="9">
    <source>
        <dbReference type="EMBL" id="CAL1150918.1"/>
    </source>
</evidence>
<feature type="region of interest" description="Disordered" evidence="5">
    <location>
        <begin position="2072"/>
        <end position="2138"/>
    </location>
</feature>
<feature type="domain" description="RING-type" evidence="7">
    <location>
        <begin position="744"/>
        <end position="794"/>
    </location>
</feature>
<dbReference type="GO" id="GO:0016567">
    <property type="term" value="P:protein ubiquitination"/>
    <property type="evidence" value="ECO:0007669"/>
    <property type="project" value="TreeGrafter"/>
</dbReference>
<feature type="compositionally biased region" description="Polar residues" evidence="5">
    <location>
        <begin position="1270"/>
        <end position="1279"/>
    </location>
</feature>
<dbReference type="EMBL" id="CAMXCT010002347">
    <property type="protein sequence ID" value="CAI3997543.1"/>
    <property type="molecule type" value="Genomic_DNA"/>
</dbReference>
<dbReference type="Proteomes" id="UP001152797">
    <property type="component" value="Unassembled WGS sequence"/>
</dbReference>
<keyword evidence="10" id="KW-0378">Hydrolase</keyword>
<proteinExistence type="predicted"/>
<feature type="compositionally biased region" description="Polar residues" evidence="5">
    <location>
        <begin position="1306"/>
        <end position="1319"/>
    </location>
</feature>
<feature type="region of interest" description="Disordered" evidence="5">
    <location>
        <begin position="438"/>
        <end position="460"/>
    </location>
</feature>
<feature type="chain" id="PRO_5043270805" evidence="6">
    <location>
        <begin position="18"/>
        <end position="3194"/>
    </location>
</feature>
<feature type="compositionally biased region" description="Basic residues" evidence="5">
    <location>
        <begin position="1201"/>
        <end position="1213"/>
    </location>
</feature>
<dbReference type="EMBL" id="CAMXCT020002347">
    <property type="protein sequence ID" value="CAL1150918.1"/>
    <property type="molecule type" value="Genomic_DNA"/>
</dbReference>